<dbReference type="PANTHER" id="PTHR21666">
    <property type="entry name" value="PEPTIDASE-RELATED"/>
    <property type="match status" value="1"/>
</dbReference>
<feature type="compositionally biased region" description="Basic and acidic residues" evidence="1">
    <location>
        <begin position="95"/>
        <end position="116"/>
    </location>
</feature>
<evidence type="ECO:0000313" key="5">
    <source>
        <dbReference type="Proteomes" id="UP000291286"/>
    </source>
</evidence>
<sequence>MYGLGCGHRAQGLNARRAPGQDATAALATIGACSVVEDASVPQSSRSTPARRATLAALLVLAAGACAPAWAQSQKEAQKKLETVRKELKSIAAERRDLEGKRGEASRKLRAADEQVGKSSRQLTQTQTALRKEEAALAQLQDKRAQMQQRLSGQRAELEQLLRAAYMAGSNAPLKVLLSQDSVADANRAMVYHRYVQGDVAGKIAALTGQLQELQTLEREIQARRAALQDAHKRQQTQVVQLQRDRSAQAQLVAQLDERYEDRSDRAQELGRDAKALETLLANLRAAAARAEAERRAAAERARREQAAREAAAREQAAKDRAEAKAEGRPPPPPRKVAPPPPVVASAPALKVGGLSWPTSGNLLARFGGQLPDGRTSQGVLIGAPVGSTVSAVADGTVVFSEWMTGYGMILIIDHGNGYMSLYAHNEALLRDAGAVVKKGDPIAKVGSSGGWGTPALYFELRKGGSPVDPGAWLQRR</sequence>
<dbReference type="AlphaFoldDB" id="A0A4Q8L9H7"/>
<dbReference type="EMBL" id="SHMB01000011">
    <property type="protein sequence ID" value="TAA24772.1"/>
    <property type="molecule type" value="Genomic_DNA"/>
</dbReference>
<evidence type="ECO:0000313" key="3">
    <source>
        <dbReference type="EMBL" id="TAA24772.1"/>
    </source>
</evidence>
<dbReference type="Gene3D" id="6.10.250.3150">
    <property type="match status" value="1"/>
</dbReference>
<feature type="region of interest" description="Disordered" evidence="1">
    <location>
        <begin position="297"/>
        <end position="345"/>
    </location>
</feature>
<dbReference type="Proteomes" id="UP000291286">
    <property type="component" value="Unassembled WGS sequence"/>
</dbReference>
<feature type="compositionally biased region" description="Basic and acidic residues" evidence="1">
    <location>
        <begin position="297"/>
        <end position="328"/>
    </location>
</feature>
<dbReference type="FunFam" id="2.70.70.10:FF:000003">
    <property type="entry name" value="Murein hydrolase activator EnvC"/>
    <property type="match status" value="1"/>
</dbReference>
<feature type="compositionally biased region" description="Pro residues" evidence="1">
    <location>
        <begin position="329"/>
        <end position="343"/>
    </location>
</feature>
<feature type="compositionally biased region" description="Polar residues" evidence="1">
    <location>
        <begin position="117"/>
        <end position="126"/>
    </location>
</feature>
<evidence type="ECO:0000313" key="4">
    <source>
        <dbReference type="EMBL" id="TAA32403.1"/>
    </source>
</evidence>
<accession>A0A4Q8L9H7</accession>
<dbReference type="InterPro" id="IPR050570">
    <property type="entry name" value="Cell_wall_metabolism_enzyme"/>
</dbReference>
<evidence type="ECO:0000259" key="2">
    <source>
        <dbReference type="Pfam" id="PF01551"/>
    </source>
</evidence>
<reference evidence="5 6" key="1">
    <citation type="submission" date="2019-02" db="EMBL/GenBank/DDBJ databases">
        <title>WGS of Pseudoxanthomonas species novum from clinical isolates.</title>
        <authorList>
            <person name="Bernier A.-M."/>
            <person name="Bernard K."/>
            <person name="Vachon A."/>
        </authorList>
    </citation>
    <scope>NUCLEOTIDE SEQUENCE [LARGE SCALE GENOMIC DNA]</scope>
    <source>
        <strain evidence="4 6">NML140781</strain>
        <strain evidence="3 5">NML171202</strain>
    </source>
</reference>
<organism evidence="3 5">
    <name type="scientific">Pseudoxanthomonas winnipegensis</name>
    <dbReference type="NCBI Taxonomy" id="2480810"/>
    <lineage>
        <taxon>Bacteria</taxon>
        <taxon>Pseudomonadati</taxon>
        <taxon>Pseudomonadota</taxon>
        <taxon>Gammaproteobacteria</taxon>
        <taxon>Lysobacterales</taxon>
        <taxon>Lysobacteraceae</taxon>
        <taxon>Pseudoxanthomonas</taxon>
    </lineage>
</organism>
<feature type="domain" description="M23ase beta-sheet core" evidence="2">
    <location>
        <begin position="376"/>
        <end position="470"/>
    </location>
</feature>
<dbReference type="CDD" id="cd12797">
    <property type="entry name" value="M23_peptidase"/>
    <property type="match status" value="1"/>
</dbReference>
<dbReference type="InterPro" id="IPR011055">
    <property type="entry name" value="Dup_hybrid_motif"/>
</dbReference>
<comment type="caution">
    <text evidence="3">The sequence shown here is derived from an EMBL/GenBank/DDBJ whole genome shotgun (WGS) entry which is preliminary data.</text>
</comment>
<proteinExistence type="predicted"/>
<dbReference type="PANTHER" id="PTHR21666:SF270">
    <property type="entry name" value="MUREIN HYDROLASE ACTIVATOR ENVC"/>
    <property type="match status" value="1"/>
</dbReference>
<dbReference type="Gene3D" id="2.70.70.10">
    <property type="entry name" value="Glucose Permease (Domain IIA)"/>
    <property type="match status" value="1"/>
</dbReference>
<gene>
    <name evidence="4" type="ORF">EA656_16715</name>
    <name evidence="3" type="ORF">EA661_18410</name>
</gene>
<dbReference type="GO" id="GO:0004222">
    <property type="term" value="F:metalloendopeptidase activity"/>
    <property type="evidence" value="ECO:0007669"/>
    <property type="project" value="TreeGrafter"/>
</dbReference>
<name>A0A4Q8L9H7_9GAMM</name>
<dbReference type="SUPFAM" id="SSF51261">
    <property type="entry name" value="Duplicated hybrid motif"/>
    <property type="match status" value="1"/>
</dbReference>
<accession>A0A4Q8LNE4</accession>
<dbReference type="EMBL" id="SHMF01000005">
    <property type="protein sequence ID" value="TAA32403.1"/>
    <property type="molecule type" value="Genomic_DNA"/>
</dbReference>
<evidence type="ECO:0000256" key="1">
    <source>
        <dbReference type="SAM" id="MobiDB-lite"/>
    </source>
</evidence>
<evidence type="ECO:0000313" key="6">
    <source>
        <dbReference type="Proteomes" id="UP000292087"/>
    </source>
</evidence>
<dbReference type="Proteomes" id="UP000292087">
    <property type="component" value="Unassembled WGS sequence"/>
</dbReference>
<dbReference type="InterPro" id="IPR016047">
    <property type="entry name" value="M23ase_b-sheet_dom"/>
</dbReference>
<protein>
    <submittedName>
        <fullName evidence="3">Peptidase M23</fullName>
    </submittedName>
</protein>
<feature type="region of interest" description="Disordered" evidence="1">
    <location>
        <begin position="95"/>
        <end position="126"/>
    </location>
</feature>
<dbReference type="Pfam" id="PF01551">
    <property type="entry name" value="Peptidase_M23"/>
    <property type="match status" value="1"/>
</dbReference>